<dbReference type="EMBL" id="CAJNOW010010610">
    <property type="protein sequence ID" value="CAF1583233.1"/>
    <property type="molecule type" value="Genomic_DNA"/>
</dbReference>
<keyword evidence="1" id="KW-1133">Transmembrane helix</keyword>
<reference evidence="2" key="1">
    <citation type="submission" date="2021-02" db="EMBL/GenBank/DDBJ databases">
        <authorList>
            <person name="Nowell W R."/>
        </authorList>
    </citation>
    <scope>NUCLEOTIDE SEQUENCE</scope>
</reference>
<evidence type="ECO:0000313" key="3">
    <source>
        <dbReference type="Proteomes" id="UP000663834"/>
    </source>
</evidence>
<accession>A0A815ZIG9</accession>
<feature type="transmembrane region" description="Helical" evidence="1">
    <location>
        <begin position="64"/>
        <end position="86"/>
    </location>
</feature>
<keyword evidence="1" id="KW-0472">Membrane</keyword>
<evidence type="ECO:0000256" key="1">
    <source>
        <dbReference type="SAM" id="Phobius"/>
    </source>
</evidence>
<name>A0A815ZIG9_9BILA</name>
<dbReference type="Proteomes" id="UP000663834">
    <property type="component" value="Unassembled WGS sequence"/>
</dbReference>
<keyword evidence="1" id="KW-0812">Transmembrane</keyword>
<evidence type="ECO:0000313" key="2">
    <source>
        <dbReference type="EMBL" id="CAF1583233.1"/>
    </source>
</evidence>
<gene>
    <name evidence="2" type="ORF">KQP761_LOCUS20376</name>
</gene>
<comment type="caution">
    <text evidence="2">The sequence shown here is derived from an EMBL/GenBank/DDBJ whole genome shotgun (WGS) entry which is preliminary data.</text>
</comment>
<dbReference type="OrthoDB" id="10017804at2759"/>
<organism evidence="2 3">
    <name type="scientific">Rotaria magnacalcarata</name>
    <dbReference type="NCBI Taxonomy" id="392030"/>
    <lineage>
        <taxon>Eukaryota</taxon>
        <taxon>Metazoa</taxon>
        <taxon>Spiralia</taxon>
        <taxon>Gnathifera</taxon>
        <taxon>Rotifera</taxon>
        <taxon>Eurotatoria</taxon>
        <taxon>Bdelloidea</taxon>
        <taxon>Philodinida</taxon>
        <taxon>Philodinidae</taxon>
        <taxon>Rotaria</taxon>
    </lineage>
</organism>
<dbReference type="AlphaFoldDB" id="A0A815ZIG9"/>
<protein>
    <submittedName>
        <fullName evidence="2">Uncharacterized protein</fullName>
    </submittedName>
</protein>
<sequence>MPEKYSHNEEVCSDLYNRLKSNSIYSLTCDTVLEESPLNSNSISLSNRLSQLSHINIFFFEKSVIMRMISINFILCLLIVLIGIAVSSSSSTDNDESAPPADWNYFDAYYPYHLLKARAAKSRFWKRAPHRKFWKRSLSELAMNNDDMTEFQYGQDQQQEKH</sequence>
<proteinExistence type="predicted"/>